<evidence type="ECO:0000313" key="2">
    <source>
        <dbReference type="EnsemblPlants" id="KQK94931"/>
    </source>
</evidence>
<keyword evidence="3" id="KW-1185">Reference proteome</keyword>
<keyword evidence="1" id="KW-0732">Signal</keyword>
<dbReference type="EnsemblPlants" id="KQK94931">
    <property type="protein sequence ID" value="KQK94931"/>
    <property type="gene ID" value="SETIT_027078mg"/>
</dbReference>
<reference evidence="2" key="2">
    <citation type="submission" date="2018-08" db="UniProtKB">
        <authorList>
            <consortium name="EnsemblPlants"/>
        </authorList>
    </citation>
    <scope>IDENTIFICATION</scope>
    <source>
        <strain evidence="2">Yugu1</strain>
    </source>
</reference>
<dbReference type="HOGENOM" id="CLU_2296578_0_0_1"/>
<dbReference type="AlphaFoldDB" id="K3ZKH2"/>
<evidence type="ECO:0000256" key="1">
    <source>
        <dbReference type="SAM" id="SignalP"/>
    </source>
</evidence>
<reference evidence="3" key="1">
    <citation type="journal article" date="2012" name="Nat. Biotechnol.">
        <title>Reference genome sequence of the model plant Setaria.</title>
        <authorList>
            <person name="Bennetzen J.L."/>
            <person name="Schmutz J."/>
            <person name="Wang H."/>
            <person name="Percifield R."/>
            <person name="Hawkins J."/>
            <person name="Pontaroli A.C."/>
            <person name="Estep M."/>
            <person name="Feng L."/>
            <person name="Vaughn J.N."/>
            <person name="Grimwood J."/>
            <person name="Jenkins J."/>
            <person name="Barry K."/>
            <person name="Lindquist E."/>
            <person name="Hellsten U."/>
            <person name="Deshpande S."/>
            <person name="Wang X."/>
            <person name="Wu X."/>
            <person name="Mitros T."/>
            <person name="Triplett J."/>
            <person name="Yang X."/>
            <person name="Ye C.Y."/>
            <person name="Mauro-Herrera M."/>
            <person name="Wang L."/>
            <person name="Li P."/>
            <person name="Sharma M."/>
            <person name="Sharma R."/>
            <person name="Ronald P.C."/>
            <person name="Panaud O."/>
            <person name="Kellogg E.A."/>
            <person name="Brutnell T.P."/>
            <person name="Doust A.N."/>
            <person name="Tuskan G.A."/>
            <person name="Rokhsar D."/>
            <person name="Devos K.M."/>
        </authorList>
    </citation>
    <scope>NUCLEOTIDE SEQUENCE [LARGE SCALE GENOMIC DNA]</scope>
    <source>
        <strain evidence="3">cv. Yugu1</strain>
    </source>
</reference>
<accession>K3ZKH2</accession>
<sequence>MSFNKNLGVAGFTMALLVASIYGDFPGANDPSYGGMAGNYCYESTGTVCTSDATCRTTCLRKGDPYVIGGYCFKAASSSSCMCIKRCVAWFPHGAAGPASA</sequence>
<dbReference type="Gramene" id="KQK94931">
    <property type="protein sequence ID" value="KQK94931"/>
    <property type="gene ID" value="SETIT_027078mg"/>
</dbReference>
<organism evidence="2 3">
    <name type="scientific">Setaria italica</name>
    <name type="common">Foxtail millet</name>
    <name type="synonym">Panicum italicum</name>
    <dbReference type="NCBI Taxonomy" id="4555"/>
    <lineage>
        <taxon>Eukaryota</taxon>
        <taxon>Viridiplantae</taxon>
        <taxon>Streptophyta</taxon>
        <taxon>Embryophyta</taxon>
        <taxon>Tracheophyta</taxon>
        <taxon>Spermatophyta</taxon>
        <taxon>Magnoliopsida</taxon>
        <taxon>Liliopsida</taxon>
        <taxon>Poales</taxon>
        <taxon>Poaceae</taxon>
        <taxon>PACMAD clade</taxon>
        <taxon>Panicoideae</taxon>
        <taxon>Panicodae</taxon>
        <taxon>Paniceae</taxon>
        <taxon>Cenchrinae</taxon>
        <taxon>Setaria</taxon>
    </lineage>
</organism>
<name>K3ZKH2_SETIT</name>
<dbReference type="InParanoid" id="K3ZKH2"/>
<evidence type="ECO:0000313" key="3">
    <source>
        <dbReference type="Proteomes" id="UP000004995"/>
    </source>
</evidence>
<protein>
    <recommendedName>
        <fullName evidence="4">Knottin scorpion toxin-like domain-containing protein</fullName>
    </recommendedName>
</protein>
<feature type="chain" id="PRO_5010127920" description="Knottin scorpion toxin-like domain-containing protein" evidence="1">
    <location>
        <begin position="24"/>
        <end position="101"/>
    </location>
</feature>
<dbReference type="eggNOG" id="ENOG502R54J">
    <property type="taxonomic scope" value="Eukaryota"/>
</dbReference>
<evidence type="ECO:0008006" key="4">
    <source>
        <dbReference type="Google" id="ProtNLM"/>
    </source>
</evidence>
<proteinExistence type="predicted"/>
<feature type="signal peptide" evidence="1">
    <location>
        <begin position="1"/>
        <end position="23"/>
    </location>
</feature>
<dbReference type="EMBL" id="AGNK02005039">
    <property type="status" value="NOT_ANNOTATED_CDS"/>
    <property type="molecule type" value="Genomic_DNA"/>
</dbReference>
<dbReference type="OMA" id="SSSCMCI"/>
<dbReference type="Proteomes" id="UP000004995">
    <property type="component" value="Unassembled WGS sequence"/>
</dbReference>